<dbReference type="RefSeq" id="WP_052242519.1">
    <property type="nucleotide sequence ID" value="NZ_JRVC01000014.1"/>
</dbReference>
<dbReference type="SUPFAM" id="SSF52540">
    <property type="entry name" value="P-loop containing nucleoside triphosphate hydrolases"/>
    <property type="match status" value="1"/>
</dbReference>
<keyword evidence="2" id="KW-1185">Reference proteome</keyword>
<protein>
    <submittedName>
        <fullName evidence="1">Kinase-like protein</fullName>
    </submittedName>
</protein>
<dbReference type="EMBL" id="JRVC01000014">
    <property type="protein sequence ID" value="KHS45014.1"/>
    <property type="molecule type" value="Genomic_DNA"/>
</dbReference>
<evidence type="ECO:0000313" key="2">
    <source>
        <dbReference type="Proteomes" id="UP000031338"/>
    </source>
</evidence>
<dbReference type="Gene3D" id="3.40.50.300">
    <property type="entry name" value="P-loop containing nucleotide triphosphate hydrolases"/>
    <property type="match status" value="1"/>
</dbReference>
<dbReference type="PATRIC" id="fig|48936.3.peg.2954"/>
<dbReference type="AlphaFoldDB" id="A0A0B9A374"/>
<name>A0A0B9A374_9SPHN</name>
<keyword evidence="1" id="KW-0418">Kinase</keyword>
<accession>A0A0B9A374</accession>
<dbReference type="GO" id="GO:0016301">
    <property type="term" value="F:kinase activity"/>
    <property type="evidence" value="ECO:0007669"/>
    <property type="project" value="UniProtKB-KW"/>
</dbReference>
<gene>
    <name evidence="1" type="ORF">NJ75_02940</name>
</gene>
<organism evidence="1 2">
    <name type="scientific">Novosphingobium subterraneum</name>
    <dbReference type="NCBI Taxonomy" id="48936"/>
    <lineage>
        <taxon>Bacteria</taxon>
        <taxon>Pseudomonadati</taxon>
        <taxon>Pseudomonadota</taxon>
        <taxon>Alphaproteobacteria</taxon>
        <taxon>Sphingomonadales</taxon>
        <taxon>Sphingomonadaceae</taxon>
        <taxon>Novosphingobium</taxon>
    </lineage>
</organism>
<dbReference type="STRING" id="48936.NJ75_02940"/>
<dbReference type="InterPro" id="IPR027417">
    <property type="entry name" value="P-loop_NTPase"/>
</dbReference>
<comment type="caution">
    <text evidence="1">The sequence shown here is derived from an EMBL/GenBank/DDBJ whole genome shotgun (WGS) entry which is preliminary data.</text>
</comment>
<evidence type="ECO:0000313" key="1">
    <source>
        <dbReference type="EMBL" id="KHS45014.1"/>
    </source>
</evidence>
<keyword evidence="1" id="KW-0808">Transferase</keyword>
<proteinExistence type="predicted"/>
<sequence length="277" mass="30889">MTSTVEILAEAILDQLSQDRKGPFAVGICGAQGCGKTWTTRLLAERMEQDGLQTVTLSLDDLYLPKAGRQRLAEMVHPLFAVRGVPGTHDVAAGIRILDALGGTGSLALPAFDKAKDDQVPYEDWRMVDTPVDIVLFEGWCIGARPQEVGLLSAPINALERDEDPDAVWRSHVNACLAGQYQAFFSKFDMLVLLQAPGFEVVAEWRLEQEETLRRALASEGRDVSGLMDRKAIDRFVMYYERITRHILDEMPARAELVIALDAQRRPASVKVNRQRR</sequence>
<dbReference type="Proteomes" id="UP000031338">
    <property type="component" value="Unassembled WGS sequence"/>
</dbReference>
<reference evidence="1 2" key="1">
    <citation type="submission" date="2014-10" db="EMBL/GenBank/DDBJ databases">
        <title>Draft genome sequence of Novosphingobium subterraneum DSM 12447.</title>
        <authorList>
            <person name="Gan H.M."/>
            <person name="Gan H.Y."/>
            <person name="Savka M.A."/>
        </authorList>
    </citation>
    <scope>NUCLEOTIDE SEQUENCE [LARGE SCALE GENOMIC DNA]</scope>
    <source>
        <strain evidence="1 2">DSM 12447</strain>
    </source>
</reference>